<proteinExistence type="predicted"/>
<organism evidence="1 2">
    <name type="scientific">Phreatobacter stygius</name>
    <dbReference type="NCBI Taxonomy" id="1940610"/>
    <lineage>
        <taxon>Bacteria</taxon>
        <taxon>Pseudomonadati</taxon>
        <taxon>Pseudomonadota</taxon>
        <taxon>Alphaproteobacteria</taxon>
        <taxon>Hyphomicrobiales</taxon>
        <taxon>Phreatobacteraceae</taxon>
        <taxon>Phreatobacter</taxon>
    </lineage>
</organism>
<dbReference type="RefSeq" id="WP_136962949.1">
    <property type="nucleotide sequence ID" value="NZ_CP039690.1"/>
</dbReference>
<name>A0A4D7BBQ3_9HYPH</name>
<keyword evidence="2" id="KW-1185">Reference proteome</keyword>
<sequence>MSVTSPSTTMSARPTPEEARFIAEHPALITALAMLEHDAVERAISADPKDDQTRRLALDEARAIRTLRSRLAALGRPAHEAAKGPSPYA</sequence>
<dbReference type="EMBL" id="CP039690">
    <property type="protein sequence ID" value="QCI67518.1"/>
    <property type="molecule type" value="Genomic_DNA"/>
</dbReference>
<reference evidence="1 2" key="1">
    <citation type="submission" date="2019-04" db="EMBL/GenBank/DDBJ databases">
        <title>Phreatobacter aquaticus sp. nov.</title>
        <authorList>
            <person name="Choi A."/>
        </authorList>
    </citation>
    <scope>NUCLEOTIDE SEQUENCE [LARGE SCALE GENOMIC DNA]</scope>
    <source>
        <strain evidence="1 2">KCTC 52518</strain>
    </source>
</reference>
<evidence type="ECO:0000313" key="1">
    <source>
        <dbReference type="EMBL" id="QCI67518.1"/>
    </source>
</evidence>
<dbReference type="KEGG" id="pstg:E8M01_26820"/>
<evidence type="ECO:0000313" key="2">
    <source>
        <dbReference type="Proteomes" id="UP000298781"/>
    </source>
</evidence>
<gene>
    <name evidence="1" type="ORF">E8M01_26820</name>
</gene>
<protein>
    <submittedName>
        <fullName evidence="1">Uncharacterized protein</fullName>
    </submittedName>
</protein>
<dbReference type="Proteomes" id="UP000298781">
    <property type="component" value="Chromosome"/>
</dbReference>
<dbReference type="AlphaFoldDB" id="A0A4D7BBQ3"/>
<dbReference type="OrthoDB" id="9932273at2"/>
<accession>A0A4D7BBQ3</accession>